<feature type="domain" description="Potassium channel" evidence="12">
    <location>
        <begin position="86"/>
        <end position="151"/>
    </location>
</feature>
<dbReference type="Gene3D" id="2.60.40.1400">
    <property type="entry name" value="G protein-activated inward rectifier potassium channel 1"/>
    <property type="match status" value="1"/>
</dbReference>
<evidence type="ECO:0000256" key="3">
    <source>
        <dbReference type="ARBA" id="ARBA00022538"/>
    </source>
</evidence>
<dbReference type="InterPro" id="IPR014756">
    <property type="entry name" value="Ig_E-set"/>
</dbReference>
<keyword evidence="9 11" id="KW-0472">Membrane</keyword>
<sequence>MSKHRRKPHLKEEQREFGFGNKLTDATTRLINKDGSFNVVRNNKILGRYYLDPYHRFITMRWRKFFLIFLLFFFGINGAFAVVYTLLGSEQFQGVSSAGYFSNFWDMYFFSTQTFTTVGYGHIAPIGWLASMIASLESVVGWLSFAIATGLLYGRFARPQARILYSKHAIVSPYKAGMGLMFRIANARNSQLIEVETEVILSLIDNGNGNETPRRKYYNLNLELNRISLLSLSWTVVHSITDSSPLYGVTLQDLKDSDAEFWVMIKAFDDTFAQVVYQRTSYSCDEITWGAKFKPMYSPIIGSSKIALELDKISEVEKVDLPELIMEVEEEERGVSDL</sequence>
<dbReference type="PANTHER" id="PTHR11767">
    <property type="entry name" value="INWARD RECTIFIER POTASSIUM CHANNEL"/>
    <property type="match status" value="1"/>
</dbReference>
<dbReference type="Pfam" id="PF07885">
    <property type="entry name" value="Ion_trans_2"/>
    <property type="match status" value="1"/>
</dbReference>
<keyword evidence="3" id="KW-0633">Potassium transport</keyword>
<keyword evidence="10" id="KW-0407">Ion channel</keyword>
<feature type="transmembrane region" description="Helical" evidence="11">
    <location>
        <begin position="126"/>
        <end position="153"/>
    </location>
</feature>
<dbReference type="AlphaFoldDB" id="A0AAE3QNR7"/>
<dbReference type="PRINTS" id="PR01320">
    <property type="entry name" value="KIRCHANNEL"/>
</dbReference>
<keyword evidence="8" id="KW-0406">Ion transport</keyword>
<accession>A0AAE3QNR7</accession>
<feature type="transmembrane region" description="Helical" evidence="11">
    <location>
        <begin position="65"/>
        <end position="87"/>
    </location>
</feature>
<proteinExistence type="predicted"/>
<comment type="subcellular location">
    <subcellularLocation>
        <location evidence="1">Membrane</location>
        <topology evidence="1">Multi-pass membrane protein</topology>
    </subcellularLocation>
</comment>
<dbReference type="Pfam" id="PF17655">
    <property type="entry name" value="IRK_C"/>
    <property type="match status" value="1"/>
</dbReference>
<evidence type="ECO:0000256" key="11">
    <source>
        <dbReference type="SAM" id="Phobius"/>
    </source>
</evidence>
<dbReference type="PANTHER" id="PTHR11767:SF102">
    <property type="entry name" value="INWARDLY RECTIFYING POTASSIUM CHANNEL 1, ISOFORM F"/>
    <property type="match status" value="1"/>
</dbReference>
<evidence type="ECO:0000256" key="1">
    <source>
        <dbReference type="ARBA" id="ARBA00004141"/>
    </source>
</evidence>
<dbReference type="EMBL" id="JASJOS010000006">
    <property type="protein sequence ID" value="MDJ1482076.1"/>
    <property type="molecule type" value="Genomic_DNA"/>
</dbReference>
<evidence type="ECO:0000256" key="6">
    <source>
        <dbReference type="ARBA" id="ARBA00022958"/>
    </source>
</evidence>
<feature type="domain" description="Inward rectifier potassium channel C-terminal" evidence="13">
    <location>
        <begin position="163"/>
        <end position="332"/>
    </location>
</feature>
<evidence type="ECO:0000313" key="15">
    <source>
        <dbReference type="Proteomes" id="UP001241110"/>
    </source>
</evidence>
<evidence type="ECO:0000256" key="4">
    <source>
        <dbReference type="ARBA" id="ARBA00022692"/>
    </source>
</evidence>
<evidence type="ECO:0000256" key="5">
    <source>
        <dbReference type="ARBA" id="ARBA00022882"/>
    </source>
</evidence>
<dbReference type="GO" id="GO:0005242">
    <property type="term" value="F:inward rectifier potassium channel activity"/>
    <property type="evidence" value="ECO:0007669"/>
    <property type="project" value="InterPro"/>
</dbReference>
<evidence type="ECO:0000259" key="12">
    <source>
        <dbReference type="Pfam" id="PF07885"/>
    </source>
</evidence>
<dbReference type="InterPro" id="IPR041647">
    <property type="entry name" value="IRK_C"/>
</dbReference>
<dbReference type="GO" id="GO:0005886">
    <property type="term" value="C:plasma membrane"/>
    <property type="evidence" value="ECO:0007669"/>
    <property type="project" value="TreeGrafter"/>
</dbReference>
<keyword evidence="6" id="KW-0630">Potassium</keyword>
<evidence type="ECO:0000256" key="7">
    <source>
        <dbReference type="ARBA" id="ARBA00022989"/>
    </source>
</evidence>
<evidence type="ECO:0000256" key="9">
    <source>
        <dbReference type="ARBA" id="ARBA00023136"/>
    </source>
</evidence>
<evidence type="ECO:0000256" key="2">
    <source>
        <dbReference type="ARBA" id="ARBA00022448"/>
    </source>
</evidence>
<keyword evidence="5" id="KW-0851">Voltage-gated channel</keyword>
<dbReference type="SUPFAM" id="SSF81324">
    <property type="entry name" value="Voltage-gated potassium channels"/>
    <property type="match status" value="1"/>
</dbReference>
<dbReference type="Proteomes" id="UP001241110">
    <property type="component" value="Unassembled WGS sequence"/>
</dbReference>
<name>A0AAE3QNR7_9BACT</name>
<evidence type="ECO:0000313" key="14">
    <source>
        <dbReference type="EMBL" id="MDJ1482076.1"/>
    </source>
</evidence>
<reference evidence="14" key="1">
    <citation type="submission" date="2023-05" db="EMBL/GenBank/DDBJ databases">
        <authorList>
            <person name="Zhang X."/>
        </authorList>
    </citation>
    <scope>NUCLEOTIDE SEQUENCE</scope>
    <source>
        <strain evidence="14">YF14B1</strain>
    </source>
</reference>
<keyword evidence="2" id="KW-0813">Transport</keyword>
<keyword evidence="4 11" id="KW-0812">Transmembrane</keyword>
<gene>
    <name evidence="14" type="ORF">QNI16_16355</name>
</gene>
<dbReference type="InterPro" id="IPR016449">
    <property type="entry name" value="K_chnl_inward-rec_Kir"/>
</dbReference>
<dbReference type="GO" id="GO:0034702">
    <property type="term" value="C:monoatomic ion channel complex"/>
    <property type="evidence" value="ECO:0007669"/>
    <property type="project" value="UniProtKB-KW"/>
</dbReference>
<dbReference type="RefSeq" id="WP_313980709.1">
    <property type="nucleotide sequence ID" value="NZ_JASJOS010000006.1"/>
</dbReference>
<dbReference type="Gene3D" id="1.10.287.70">
    <property type="match status" value="1"/>
</dbReference>
<evidence type="ECO:0000256" key="10">
    <source>
        <dbReference type="ARBA" id="ARBA00023303"/>
    </source>
</evidence>
<dbReference type="InterPro" id="IPR013099">
    <property type="entry name" value="K_chnl_dom"/>
</dbReference>
<comment type="caution">
    <text evidence="14">The sequence shown here is derived from an EMBL/GenBank/DDBJ whole genome shotgun (WGS) entry which is preliminary data.</text>
</comment>
<dbReference type="GO" id="GO:0034765">
    <property type="term" value="P:regulation of monoatomic ion transmembrane transport"/>
    <property type="evidence" value="ECO:0007669"/>
    <property type="project" value="TreeGrafter"/>
</dbReference>
<protein>
    <submittedName>
        <fullName evidence="14">Ion channel</fullName>
    </submittedName>
</protein>
<dbReference type="GO" id="GO:1990573">
    <property type="term" value="P:potassium ion import across plasma membrane"/>
    <property type="evidence" value="ECO:0007669"/>
    <property type="project" value="TreeGrafter"/>
</dbReference>
<dbReference type="SUPFAM" id="SSF81296">
    <property type="entry name" value="E set domains"/>
    <property type="match status" value="1"/>
</dbReference>
<evidence type="ECO:0000256" key="8">
    <source>
        <dbReference type="ARBA" id="ARBA00023065"/>
    </source>
</evidence>
<organism evidence="14 15">
    <name type="scientific">Xanthocytophaga flava</name>
    <dbReference type="NCBI Taxonomy" id="3048013"/>
    <lineage>
        <taxon>Bacteria</taxon>
        <taxon>Pseudomonadati</taxon>
        <taxon>Bacteroidota</taxon>
        <taxon>Cytophagia</taxon>
        <taxon>Cytophagales</taxon>
        <taxon>Rhodocytophagaceae</taxon>
        <taxon>Xanthocytophaga</taxon>
    </lineage>
</organism>
<keyword evidence="7 11" id="KW-1133">Transmembrane helix</keyword>
<evidence type="ECO:0000259" key="13">
    <source>
        <dbReference type="Pfam" id="PF17655"/>
    </source>
</evidence>
<dbReference type="InterPro" id="IPR013518">
    <property type="entry name" value="K_chnl_inward-rec_Kir_cyto"/>
</dbReference>